<dbReference type="SMART" id="SM01118">
    <property type="entry name" value="CYTH"/>
    <property type="match status" value="1"/>
</dbReference>
<dbReference type="SUPFAM" id="SSF55154">
    <property type="entry name" value="CYTH-like phosphatases"/>
    <property type="match status" value="1"/>
</dbReference>
<dbReference type="PANTHER" id="PTHR39569">
    <property type="entry name" value="INORGANIC TRIPHOSPHATASE"/>
    <property type="match status" value="1"/>
</dbReference>
<dbReference type="Gene3D" id="2.40.320.10">
    <property type="entry name" value="Hypothetical Protein Pfu-838710-001"/>
    <property type="match status" value="1"/>
</dbReference>
<dbReference type="SMART" id="SM00880">
    <property type="entry name" value="CHAD"/>
    <property type="match status" value="1"/>
</dbReference>
<dbReference type="PANTHER" id="PTHR39569:SF1">
    <property type="entry name" value="INORGANIC TRIPHOSPHATASE"/>
    <property type="match status" value="1"/>
</dbReference>
<feature type="domain" description="CYTH" evidence="1">
    <location>
        <begin position="4"/>
        <end position="207"/>
    </location>
</feature>
<evidence type="ECO:0000313" key="3">
    <source>
        <dbReference type="EMBL" id="MBA5778961.1"/>
    </source>
</evidence>
<dbReference type="CDD" id="cd07756">
    <property type="entry name" value="CYTH-like_Pase_CHAD"/>
    <property type="match status" value="1"/>
</dbReference>
<reference evidence="3 4" key="1">
    <citation type="submission" date="2020-07" db="EMBL/GenBank/DDBJ databases">
        <title>Stappia sp., F7233, whole genome shotgun sequencing project.</title>
        <authorList>
            <person name="Jiang S."/>
            <person name="Liu Z.W."/>
            <person name="Du Z.J."/>
        </authorList>
    </citation>
    <scope>NUCLEOTIDE SEQUENCE [LARGE SCALE GENOMIC DNA]</scope>
    <source>
        <strain evidence="3 4">F7233</strain>
    </source>
</reference>
<dbReference type="EMBL" id="JACFXV010000064">
    <property type="protein sequence ID" value="MBA5778961.1"/>
    <property type="molecule type" value="Genomic_DNA"/>
</dbReference>
<dbReference type="GO" id="GO:0046872">
    <property type="term" value="F:metal ion binding"/>
    <property type="evidence" value="ECO:0007669"/>
    <property type="project" value="TreeGrafter"/>
</dbReference>
<dbReference type="AlphaFoldDB" id="A0A839AGZ6"/>
<dbReference type="InterPro" id="IPR023577">
    <property type="entry name" value="CYTH_domain"/>
</dbReference>
<dbReference type="InterPro" id="IPR007899">
    <property type="entry name" value="CHAD_dom"/>
</dbReference>
<organism evidence="3 4">
    <name type="scientific">Stappia albiluteola</name>
    <dbReference type="NCBI Taxonomy" id="2758565"/>
    <lineage>
        <taxon>Bacteria</taxon>
        <taxon>Pseudomonadati</taxon>
        <taxon>Pseudomonadota</taxon>
        <taxon>Alphaproteobacteria</taxon>
        <taxon>Hyphomicrobiales</taxon>
        <taxon>Stappiaceae</taxon>
        <taxon>Stappia</taxon>
    </lineage>
</organism>
<dbReference type="InterPro" id="IPR038186">
    <property type="entry name" value="CHAD_dom_sf"/>
</dbReference>
<feature type="domain" description="CHAD" evidence="2">
    <location>
        <begin position="228"/>
        <end position="517"/>
    </location>
</feature>
<keyword evidence="4" id="KW-1185">Reference proteome</keyword>
<dbReference type="GO" id="GO:0050355">
    <property type="term" value="F:inorganic triphosphate phosphatase activity"/>
    <property type="evidence" value="ECO:0007669"/>
    <property type="project" value="InterPro"/>
</dbReference>
<dbReference type="PROSITE" id="PS51707">
    <property type="entry name" value="CYTH"/>
    <property type="match status" value="1"/>
</dbReference>
<proteinExistence type="predicted"/>
<dbReference type="Pfam" id="PF01928">
    <property type="entry name" value="CYTH"/>
    <property type="match status" value="1"/>
</dbReference>
<evidence type="ECO:0000313" key="4">
    <source>
        <dbReference type="Proteomes" id="UP000541109"/>
    </source>
</evidence>
<evidence type="ECO:0000259" key="1">
    <source>
        <dbReference type="PROSITE" id="PS51707"/>
    </source>
</evidence>
<evidence type="ECO:0000259" key="2">
    <source>
        <dbReference type="PROSITE" id="PS51708"/>
    </source>
</evidence>
<comment type="caution">
    <text evidence="3">The sequence shown here is derived from an EMBL/GenBank/DDBJ whole genome shotgun (WGS) entry which is preliminary data.</text>
</comment>
<name>A0A839AGZ6_9HYPH</name>
<dbReference type="Gene3D" id="1.40.20.10">
    <property type="entry name" value="CHAD domain"/>
    <property type="match status" value="1"/>
</dbReference>
<protein>
    <submittedName>
        <fullName evidence="3">CYTH and CHAD domain-containing protein</fullName>
    </submittedName>
</protein>
<dbReference type="InterPro" id="IPR033469">
    <property type="entry name" value="CYTH-like_dom_sf"/>
</dbReference>
<dbReference type="RefSeq" id="WP_182167770.1">
    <property type="nucleotide sequence ID" value="NZ_JACFXV010000064.1"/>
</dbReference>
<dbReference type="Proteomes" id="UP000541109">
    <property type="component" value="Unassembled WGS sequence"/>
</dbReference>
<dbReference type="Pfam" id="PF05235">
    <property type="entry name" value="CHAD"/>
    <property type="match status" value="1"/>
</dbReference>
<sequence length="517" mass="57008">MSNVTETELKIELDGDALRRLKRKALPQGFTSGQTVTRTLRSIYFDTPDQALKRAKWSLRVRRVGRNWVQTIKRGTGLSGGLSSPKETEVRVSGPMPDFARIGDPELVEQLNGLINGHDLVPQFETVIRRNARQISGEDGTSIELAIDSGEIVAGECRSEIGEAEFELKAGNPGQLFKLAKGLLNEHPVRFSGQSKAERGYRLASGGEDAKLSAPAPKTAGDVKLAADQDAGTALATILQSCLDQIAHNRIATLDLDDPEGPHQLRIGFRRLRSAIKVFAPLLDDKDLKRFNEQAQAIAAEVGALRDLDVLGAEIVAPPQAVMPAHVDATALLRTIGKARKTTRRKVRELLARPEINEFLFDLGGYAVAIEQATGSGSPLETPIGDFAAKALKKRWNKVKAYGTRIGELSIEERHEMRKALKKLRYTVEFFRSLYPQKAVKPFLEQLKVLQDVFGYLNDVAMAEHMVDLPKVKGVSKEDVALAKGFVIGWHEARAAQAWTNARGIWKKTAKANRFWS</sequence>
<dbReference type="PROSITE" id="PS51708">
    <property type="entry name" value="CHAD"/>
    <property type="match status" value="1"/>
</dbReference>
<gene>
    <name evidence="3" type="ORF">H2509_17675</name>
</gene>
<accession>A0A839AGZ6</accession>
<dbReference type="InterPro" id="IPR039013">
    <property type="entry name" value="YgiF"/>
</dbReference>